<evidence type="ECO:0000259" key="4">
    <source>
        <dbReference type="PROSITE" id="PS51898"/>
    </source>
</evidence>
<feature type="domain" description="Tyr recombinase" evidence="4">
    <location>
        <begin position="461"/>
        <end position="649"/>
    </location>
</feature>
<name>A0A8J2MI34_COTCN</name>
<evidence type="ECO:0000256" key="1">
    <source>
        <dbReference type="ARBA" id="ARBA00023125"/>
    </source>
</evidence>
<dbReference type="PANTHER" id="PTHR35617:SF3">
    <property type="entry name" value="CORE-BINDING (CB) DOMAIN-CONTAINING PROTEIN"/>
    <property type="match status" value="1"/>
</dbReference>
<sequence>MSKRQADSPLDLDFLKRKLKKYQNLIDELSTDKHESDISVRSDDEDHYCLVASVHDELSESDLEKKTVPKTDSGSKVPRTPQDNDTNNSEIIELPEKARDLLGVEKLSSSILSLSRVGRRLSKGMETSTKKEILEKYPDKCNINLKAPILNPELLPLLHKSAVGRYKHLASNQNLCGLSLVSLGKALCAMFSDDEEPLEKDDILELLCDSSNIMCELMFQLEKARKTHVYQYVESKRKTVLEESVTDEFLFGKNLSKRIKDSSTVEKAGLTLKSQPEQKTFVSRKRFLNWKSPATSRGGPSQSGFNRKPFQKFGQFNRSTPPQTRSLSKSKGYQSQSNNTNREINPDGRKIICEAFKLKGVKEESVSLLLNSITESTLKQYNKPIVDWYYFCKSQDLNLYKPTEGQVADWLSGKFHQGASYSSLNTCRSALSLICREYIGQSPLLSRLLKGIYKEKPSKPKNNKIYSLDPVINKLEQMSPLSVLSLPELTNKLLMSMALITAHRKQTLSLIKRSNIKKVQNGYEIQIPDFIKTSRRSHHQSLFILPRFPKNKNLCVASMLEAYLKVTSDLLINDKIEALFITTRQLFRAASKDSLRRWLKMFLFNCGISSEYTPHSIRHASTSSALAKGVDFSVIKNLASWSENSKVFV</sequence>
<dbReference type="InterPro" id="IPR011010">
    <property type="entry name" value="DNA_brk_join_enz"/>
</dbReference>
<evidence type="ECO:0000256" key="3">
    <source>
        <dbReference type="SAM" id="MobiDB-lite"/>
    </source>
</evidence>
<dbReference type="Proteomes" id="UP000786811">
    <property type="component" value="Unassembled WGS sequence"/>
</dbReference>
<feature type="compositionally biased region" description="Polar residues" evidence="3">
    <location>
        <begin position="292"/>
        <end position="305"/>
    </location>
</feature>
<reference evidence="5" key="1">
    <citation type="submission" date="2021-04" db="EMBL/GenBank/DDBJ databases">
        <authorList>
            <person name="Chebbi M.A.C M."/>
        </authorList>
    </citation>
    <scope>NUCLEOTIDE SEQUENCE</scope>
</reference>
<dbReference type="OrthoDB" id="7699712at2759"/>
<dbReference type="AlphaFoldDB" id="A0A8J2MI34"/>
<dbReference type="InterPro" id="IPR013762">
    <property type="entry name" value="Integrase-like_cat_sf"/>
</dbReference>
<protein>
    <recommendedName>
        <fullName evidence="4">Tyr recombinase domain-containing protein</fullName>
    </recommendedName>
</protein>
<feature type="region of interest" description="Disordered" evidence="3">
    <location>
        <begin position="291"/>
        <end position="345"/>
    </location>
</feature>
<dbReference type="PANTHER" id="PTHR35617">
    <property type="entry name" value="PHAGE_INTEGRASE DOMAIN-CONTAINING PROTEIN"/>
    <property type="match status" value="1"/>
</dbReference>
<evidence type="ECO:0000256" key="2">
    <source>
        <dbReference type="ARBA" id="ARBA00023172"/>
    </source>
</evidence>
<dbReference type="GO" id="GO:0006310">
    <property type="term" value="P:DNA recombination"/>
    <property type="evidence" value="ECO:0007669"/>
    <property type="project" value="UniProtKB-KW"/>
</dbReference>
<keyword evidence="1" id="KW-0238">DNA-binding</keyword>
<dbReference type="PROSITE" id="PS51898">
    <property type="entry name" value="TYR_RECOMBINASE"/>
    <property type="match status" value="1"/>
</dbReference>
<accession>A0A8J2MI34</accession>
<dbReference type="SUPFAM" id="SSF56349">
    <property type="entry name" value="DNA breaking-rejoining enzymes"/>
    <property type="match status" value="1"/>
</dbReference>
<dbReference type="Gene3D" id="1.10.150.130">
    <property type="match status" value="1"/>
</dbReference>
<keyword evidence="6" id="KW-1185">Reference proteome</keyword>
<gene>
    <name evidence="5" type="ORF">HICCMSTLAB_LOCUS6606</name>
</gene>
<dbReference type="EMBL" id="CAJNRD030001120">
    <property type="protein sequence ID" value="CAG5093130.1"/>
    <property type="molecule type" value="Genomic_DNA"/>
</dbReference>
<comment type="caution">
    <text evidence="5">The sequence shown here is derived from an EMBL/GenBank/DDBJ whole genome shotgun (WGS) entry which is preliminary data.</text>
</comment>
<dbReference type="Pfam" id="PF00589">
    <property type="entry name" value="Phage_integrase"/>
    <property type="match status" value="1"/>
</dbReference>
<proteinExistence type="predicted"/>
<evidence type="ECO:0000313" key="6">
    <source>
        <dbReference type="Proteomes" id="UP000786811"/>
    </source>
</evidence>
<feature type="region of interest" description="Disordered" evidence="3">
    <location>
        <begin position="60"/>
        <end position="88"/>
    </location>
</feature>
<dbReference type="InterPro" id="IPR002104">
    <property type="entry name" value="Integrase_catalytic"/>
</dbReference>
<keyword evidence="2" id="KW-0233">DNA recombination</keyword>
<dbReference type="GO" id="GO:0015074">
    <property type="term" value="P:DNA integration"/>
    <property type="evidence" value="ECO:0007669"/>
    <property type="project" value="InterPro"/>
</dbReference>
<feature type="compositionally biased region" description="Basic and acidic residues" evidence="3">
    <location>
        <begin position="60"/>
        <end position="69"/>
    </location>
</feature>
<evidence type="ECO:0000313" key="5">
    <source>
        <dbReference type="EMBL" id="CAG5093130.1"/>
    </source>
</evidence>
<feature type="compositionally biased region" description="Polar residues" evidence="3">
    <location>
        <begin position="314"/>
        <end position="343"/>
    </location>
</feature>
<dbReference type="SUPFAM" id="SSF47823">
    <property type="entry name" value="lambda integrase-like, N-terminal domain"/>
    <property type="match status" value="1"/>
</dbReference>
<dbReference type="Gene3D" id="1.10.443.10">
    <property type="entry name" value="Intergrase catalytic core"/>
    <property type="match status" value="1"/>
</dbReference>
<dbReference type="GO" id="GO:0003677">
    <property type="term" value="F:DNA binding"/>
    <property type="evidence" value="ECO:0007669"/>
    <property type="project" value="UniProtKB-KW"/>
</dbReference>
<organism evidence="5 6">
    <name type="scientific">Cotesia congregata</name>
    <name type="common">Parasitoid wasp</name>
    <name type="synonym">Apanteles congregatus</name>
    <dbReference type="NCBI Taxonomy" id="51543"/>
    <lineage>
        <taxon>Eukaryota</taxon>
        <taxon>Metazoa</taxon>
        <taxon>Ecdysozoa</taxon>
        <taxon>Arthropoda</taxon>
        <taxon>Hexapoda</taxon>
        <taxon>Insecta</taxon>
        <taxon>Pterygota</taxon>
        <taxon>Neoptera</taxon>
        <taxon>Endopterygota</taxon>
        <taxon>Hymenoptera</taxon>
        <taxon>Apocrita</taxon>
        <taxon>Ichneumonoidea</taxon>
        <taxon>Braconidae</taxon>
        <taxon>Microgastrinae</taxon>
        <taxon>Cotesia</taxon>
    </lineage>
</organism>
<dbReference type="InterPro" id="IPR010998">
    <property type="entry name" value="Integrase_recombinase_N"/>
</dbReference>